<comment type="caution">
    <text evidence="2">The sequence shown here is derived from an EMBL/GenBank/DDBJ whole genome shotgun (WGS) entry which is preliminary data.</text>
</comment>
<gene>
    <name evidence="2" type="ORF">M406DRAFT_256969</name>
</gene>
<evidence type="ECO:0000313" key="2">
    <source>
        <dbReference type="EMBL" id="KAF3765362.1"/>
    </source>
</evidence>
<feature type="region of interest" description="Disordered" evidence="1">
    <location>
        <begin position="92"/>
        <end position="113"/>
    </location>
</feature>
<name>A0A9P5CPF3_CRYP1</name>
<dbReference type="EMBL" id="MU032347">
    <property type="protein sequence ID" value="KAF3765362.1"/>
    <property type="molecule type" value="Genomic_DNA"/>
</dbReference>
<accession>A0A9P5CPF3</accession>
<keyword evidence="3" id="KW-1185">Reference proteome</keyword>
<dbReference type="AlphaFoldDB" id="A0A9P5CPF3"/>
<sequence>MCVAERTTPPYASINHSPSSQAAEDHAFSLFNSIHSALRQWGSSVHHNGLSFYLAQAPQGSVFYHGGHSTERPKTYEWLAFEFEHAASFATPNAKIDDDDDDDDDEKKPGPHFPIFDRYTRGYYQIYRASRPLNLLYIDGESAAKCTLGPMDSQDLLLLGWDDLKFDPHKSPFRERDRAQDMCSLAKEWAFTVGGKIDGFIRMEAGFEIIYCDFSPSGGLDLVSVQATPFSNETGIDDETDDWRKTRNSNQTTSEWLRACAARFQGHPEGRVDIDWSSMVSAFAYDMDLSNPDTRRPDLPRIINATRDDINNVRARLRDVVLERGGKSSSEKGVINWQSVTDKIVTRFGPRLWMMNSVNSTRDDLIASIGTLIDPFTSYVDHEPMADLHALDRCAQHYLDGEDERVFHKGSRTPEDEVIAAALATVSKKICGSLFSARRVLRSNETTSADFGSPLEEAQAIIRQLISTLNWSTWKECGPCANDEICSIPMFPVGTKEDYFHPKCKSPMQLLQSSEYWELDDWIR</sequence>
<dbReference type="RefSeq" id="XP_040776323.1">
    <property type="nucleotide sequence ID" value="XM_040917138.1"/>
</dbReference>
<dbReference type="Proteomes" id="UP000803844">
    <property type="component" value="Unassembled WGS sequence"/>
</dbReference>
<evidence type="ECO:0000256" key="1">
    <source>
        <dbReference type="SAM" id="MobiDB-lite"/>
    </source>
</evidence>
<organism evidence="2 3">
    <name type="scientific">Cryphonectria parasitica (strain ATCC 38755 / EP155)</name>
    <dbReference type="NCBI Taxonomy" id="660469"/>
    <lineage>
        <taxon>Eukaryota</taxon>
        <taxon>Fungi</taxon>
        <taxon>Dikarya</taxon>
        <taxon>Ascomycota</taxon>
        <taxon>Pezizomycotina</taxon>
        <taxon>Sordariomycetes</taxon>
        <taxon>Sordariomycetidae</taxon>
        <taxon>Diaporthales</taxon>
        <taxon>Cryphonectriaceae</taxon>
        <taxon>Cryphonectria-Endothia species complex</taxon>
        <taxon>Cryphonectria</taxon>
    </lineage>
</organism>
<dbReference type="InterPro" id="IPR038921">
    <property type="entry name" value="YOR389W-like"/>
</dbReference>
<dbReference type="PANTHER" id="PTHR35204">
    <property type="entry name" value="YALI0A21131P"/>
    <property type="match status" value="1"/>
</dbReference>
<dbReference type="PANTHER" id="PTHR35204:SF1">
    <property type="entry name" value="ENTEROTOXIN"/>
    <property type="match status" value="1"/>
</dbReference>
<reference evidence="2" key="1">
    <citation type="journal article" date="2020" name="Phytopathology">
        <title>Genome sequence of the chestnut blight fungus Cryphonectria parasitica EP155: A fundamental resource for an archetypical invasive plant pathogen.</title>
        <authorList>
            <person name="Crouch J.A."/>
            <person name="Dawe A."/>
            <person name="Aerts A."/>
            <person name="Barry K."/>
            <person name="Churchill A.C.L."/>
            <person name="Grimwood J."/>
            <person name="Hillman B."/>
            <person name="Milgroom M.G."/>
            <person name="Pangilinan J."/>
            <person name="Smith M."/>
            <person name="Salamov A."/>
            <person name="Schmutz J."/>
            <person name="Yadav J."/>
            <person name="Grigoriev I.V."/>
            <person name="Nuss D."/>
        </authorList>
    </citation>
    <scope>NUCLEOTIDE SEQUENCE</scope>
    <source>
        <strain evidence="2">EP155</strain>
    </source>
</reference>
<evidence type="ECO:0000313" key="3">
    <source>
        <dbReference type="Proteomes" id="UP000803844"/>
    </source>
</evidence>
<proteinExistence type="predicted"/>
<protein>
    <submittedName>
        <fullName evidence="2">Uncharacterized protein</fullName>
    </submittedName>
</protein>
<dbReference type="OrthoDB" id="10261782at2759"/>
<dbReference type="GeneID" id="63834267"/>